<evidence type="ECO:0000313" key="7">
    <source>
        <dbReference type="Proteomes" id="UP000662747"/>
    </source>
</evidence>
<accession>A0ABX7NS72</accession>
<keyword evidence="2" id="KW-0809">Transit peptide</keyword>
<evidence type="ECO:0000256" key="2">
    <source>
        <dbReference type="ARBA" id="ARBA00022946"/>
    </source>
</evidence>
<evidence type="ECO:0000313" key="6">
    <source>
        <dbReference type="EMBL" id="QSQ21298.1"/>
    </source>
</evidence>
<dbReference type="Gene3D" id="3.40.50.1820">
    <property type="entry name" value="alpha/beta hydrolase"/>
    <property type="match status" value="1"/>
</dbReference>
<organism evidence="6 7">
    <name type="scientific">Pyxidicoccus parkwayensis</name>
    <dbReference type="NCBI Taxonomy" id="2813578"/>
    <lineage>
        <taxon>Bacteria</taxon>
        <taxon>Pseudomonadati</taxon>
        <taxon>Myxococcota</taxon>
        <taxon>Myxococcia</taxon>
        <taxon>Myxococcales</taxon>
        <taxon>Cystobacterineae</taxon>
        <taxon>Myxococcaceae</taxon>
        <taxon>Pyxidicoccus</taxon>
    </lineage>
</organism>
<dbReference type="InterPro" id="IPR029058">
    <property type="entry name" value="AB_hydrolase_fold"/>
</dbReference>
<sequence length="340" mass="34944">MSTPAFAFNTLTQPSSTTTQTLPSNFDASAALLLAQCCGLTYTQYAQGTALTSTQIASALTAMSGYTYTLVASFTGVEAMGPGAASEGPGAFATVPYGFALQASQGGTPAFNILALRGTLSWAEWFSDANVIPVAFALDSVDTSTGHVHGGFYGAYTLGAGGVAASSNNLRPSGSIAAQVQAAMTSLYNNAQNTALPLYVTGHSLGAALSVLCAMDVAVNSAKLISADGLSLYSFACPRVSGGLFSSPTQFVTNFQKQVPNNFHIANMADVIPTLPLPALQLGSLALDYYQVFSNTLSYCAQLGSVASNHSLAENYLPYATQLQSGYSSAQSNASLKKAG</sequence>
<dbReference type="SUPFAM" id="SSF53474">
    <property type="entry name" value="alpha/beta-Hydrolases"/>
    <property type="match status" value="1"/>
</dbReference>
<dbReference type="EMBL" id="CP071090">
    <property type="protein sequence ID" value="QSQ21298.1"/>
    <property type="molecule type" value="Genomic_DNA"/>
</dbReference>
<dbReference type="Pfam" id="PF01764">
    <property type="entry name" value="Lipase_3"/>
    <property type="match status" value="1"/>
</dbReference>
<evidence type="ECO:0000256" key="1">
    <source>
        <dbReference type="ARBA" id="ARBA00022801"/>
    </source>
</evidence>
<name>A0ABX7NS72_9BACT</name>
<dbReference type="CDD" id="cd00519">
    <property type="entry name" value="Lipase_3"/>
    <property type="match status" value="1"/>
</dbReference>
<feature type="domain" description="Fungal lipase-type" evidence="5">
    <location>
        <begin position="114"/>
        <end position="277"/>
    </location>
</feature>
<dbReference type="InterPro" id="IPR002921">
    <property type="entry name" value="Fungal_lipase-type"/>
</dbReference>
<dbReference type="PANTHER" id="PTHR31403:SF7">
    <property type="entry name" value="PHOSPHOLIPASE A1-IGAMMA3, CHLOROPLASTIC"/>
    <property type="match status" value="1"/>
</dbReference>
<dbReference type="Proteomes" id="UP000662747">
    <property type="component" value="Chromosome"/>
</dbReference>
<protein>
    <submittedName>
        <fullName evidence="6">Lipase family protein</fullName>
    </submittedName>
</protein>
<keyword evidence="3" id="KW-0442">Lipid degradation</keyword>
<keyword evidence="7" id="KW-1185">Reference proteome</keyword>
<dbReference type="RefSeq" id="WP_206722876.1">
    <property type="nucleotide sequence ID" value="NZ_CP071090.1"/>
</dbReference>
<keyword evidence="1" id="KW-0378">Hydrolase</keyword>
<evidence type="ECO:0000256" key="3">
    <source>
        <dbReference type="ARBA" id="ARBA00022963"/>
    </source>
</evidence>
<dbReference type="PANTHER" id="PTHR31403">
    <property type="entry name" value="PHOSPHOLIPASE A1-IBETA2, CHLOROPLASTIC"/>
    <property type="match status" value="1"/>
</dbReference>
<evidence type="ECO:0000256" key="4">
    <source>
        <dbReference type="ARBA" id="ARBA00023098"/>
    </source>
</evidence>
<reference evidence="6 7" key="1">
    <citation type="submission" date="2021-02" db="EMBL/GenBank/DDBJ databases">
        <title>De Novo genome assembly of isolated myxobacteria.</title>
        <authorList>
            <person name="Stevens D.C."/>
        </authorList>
    </citation>
    <scope>NUCLEOTIDE SEQUENCE [LARGE SCALE GENOMIC DNA]</scope>
    <source>
        <strain evidence="7">SCPEA02</strain>
    </source>
</reference>
<proteinExistence type="predicted"/>
<gene>
    <name evidence="6" type="ORF">JY651_39935</name>
</gene>
<keyword evidence="4" id="KW-0443">Lipid metabolism</keyword>
<evidence type="ECO:0000259" key="5">
    <source>
        <dbReference type="Pfam" id="PF01764"/>
    </source>
</evidence>